<dbReference type="PANTHER" id="PTHR47837">
    <property type="entry name" value="GTP PYROPHOSPHOKINASE YJBM"/>
    <property type="match status" value="1"/>
</dbReference>
<dbReference type="EMBL" id="FUXZ01000020">
    <property type="protein sequence ID" value="SKA72516.1"/>
    <property type="molecule type" value="Genomic_DNA"/>
</dbReference>
<dbReference type="OrthoDB" id="9789634at2"/>
<evidence type="ECO:0000313" key="3">
    <source>
        <dbReference type="EMBL" id="SKA72516.1"/>
    </source>
</evidence>
<keyword evidence="3" id="KW-0418">Kinase</keyword>
<dbReference type="GO" id="GO:0015970">
    <property type="term" value="P:guanosine tetraphosphate biosynthetic process"/>
    <property type="evidence" value="ECO:0007669"/>
    <property type="project" value="UniProtKB-UniPathway"/>
</dbReference>
<dbReference type="RefSeq" id="WP_078767181.1">
    <property type="nucleotide sequence ID" value="NZ_FUXZ01000020.1"/>
</dbReference>
<evidence type="ECO:0000259" key="2">
    <source>
        <dbReference type="SMART" id="SM00954"/>
    </source>
</evidence>
<sequence>METKLWREKLNPYELAVDELLVKFNHIIKEHRSKGLYSPIEHVSGRVKKLSSIIEKMQKKNATFENIDQYVEDIAGLRIICQFVEDIDRVVELIKQRTDMQVITEKDYITNIKESGYRSYHMIVLYTVQTMDGNKNIKVEIQIRTMAMDFWSTVEHSLQYKYKKNIPVEIKERLHNASDAIIALDSEMSAIRNEIMDAQNEFQIKANIVAEILNNIQNLFNVANEREIVKIQDEFYRIYSTATIDELKTFSRELDIISEGYRAQGVN</sequence>
<proteinExistence type="predicted"/>
<comment type="pathway">
    <text evidence="1">Purine metabolism; ppGpp biosynthesis; ppGpp from GTP: step 1/2.</text>
</comment>
<dbReference type="STRING" id="39495.SAMN02745111_02370"/>
<dbReference type="SUPFAM" id="SSF81301">
    <property type="entry name" value="Nucleotidyltransferase"/>
    <property type="match status" value="1"/>
</dbReference>
<dbReference type="InterPro" id="IPR007685">
    <property type="entry name" value="RelA_SpoT"/>
</dbReference>
<dbReference type="Pfam" id="PF04607">
    <property type="entry name" value="RelA_SpoT"/>
    <property type="match status" value="1"/>
</dbReference>
<feature type="domain" description="RelA/SpoT" evidence="2">
    <location>
        <begin position="45"/>
        <end position="166"/>
    </location>
</feature>
<dbReference type="AlphaFoldDB" id="A0A1T4W5J5"/>
<name>A0A1T4W5J5_9FIRM</name>
<dbReference type="GO" id="GO:0016301">
    <property type="term" value="F:kinase activity"/>
    <property type="evidence" value="ECO:0007669"/>
    <property type="project" value="UniProtKB-KW"/>
</dbReference>
<reference evidence="3 4" key="1">
    <citation type="submission" date="2017-02" db="EMBL/GenBank/DDBJ databases">
        <authorList>
            <person name="Peterson S.W."/>
        </authorList>
    </citation>
    <scope>NUCLEOTIDE SEQUENCE [LARGE SCALE GENOMIC DNA]</scope>
    <source>
        <strain evidence="3 4">ATCC 35992</strain>
    </source>
</reference>
<dbReference type="InterPro" id="IPR052366">
    <property type="entry name" value="GTP_Pyrophosphokinase"/>
</dbReference>
<dbReference type="Gene3D" id="3.30.460.10">
    <property type="entry name" value="Beta Polymerase, domain 2"/>
    <property type="match status" value="1"/>
</dbReference>
<dbReference type="CDD" id="cd05399">
    <property type="entry name" value="NT_Rel-Spo_like"/>
    <property type="match status" value="1"/>
</dbReference>
<dbReference type="PANTHER" id="PTHR47837:SF2">
    <property type="entry name" value="GTP PYROPHOSPHOKINASE YWAC"/>
    <property type="match status" value="1"/>
</dbReference>
<dbReference type="SMART" id="SM00954">
    <property type="entry name" value="RelA_SpoT"/>
    <property type="match status" value="1"/>
</dbReference>
<dbReference type="UniPathway" id="UPA00908">
    <property type="reaction ID" value="UER00884"/>
</dbReference>
<dbReference type="Gene3D" id="1.10.287.860">
    <property type="entry name" value="Nucleotidyltransferase"/>
    <property type="match status" value="1"/>
</dbReference>
<accession>A0A1T4W5J5</accession>
<keyword evidence="4" id="KW-1185">Reference proteome</keyword>
<dbReference type="Proteomes" id="UP000190814">
    <property type="component" value="Unassembled WGS sequence"/>
</dbReference>
<keyword evidence="3" id="KW-0808">Transferase</keyword>
<gene>
    <name evidence="3" type="ORF">SAMN02745111_02370</name>
</gene>
<organism evidence="3 4">
    <name type="scientific">Eubacterium uniforme</name>
    <dbReference type="NCBI Taxonomy" id="39495"/>
    <lineage>
        <taxon>Bacteria</taxon>
        <taxon>Bacillati</taxon>
        <taxon>Bacillota</taxon>
        <taxon>Clostridia</taxon>
        <taxon>Eubacteriales</taxon>
        <taxon>Eubacteriaceae</taxon>
        <taxon>Eubacterium</taxon>
    </lineage>
</organism>
<evidence type="ECO:0000256" key="1">
    <source>
        <dbReference type="ARBA" id="ARBA00004976"/>
    </source>
</evidence>
<dbReference type="InterPro" id="IPR043519">
    <property type="entry name" value="NT_sf"/>
</dbReference>
<protein>
    <submittedName>
        <fullName evidence="3">Putative GTP pyrophosphokinase</fullName>
    </submittedName>
</protein>
<evidence type="ECO:0000313" key="4">
    <source>
        <dbReference type="Proteomes" id="UP000190814"/>
    </source>
</evidence>